<dbReference type="RefSeq" id="WP_068116819.1">
    <property type="nucleotide sequence ID" value="NZ_CCXJ01000050.1"/>
</dbReference>
<name>A0ABT9NKJ5_9ACTN</name>
<evidence type="ECO:0008006" key="3">
    <source>
        <dbReference type="Google" id="ProtNLM"/>
    </source>
</evidence>
<sequence>MTHAPVARNRRLGTGILAAHAGRTARARSERGSATAEYAVATAGAVGFAGVLIKFLTSEGGQALLKMIFDLVMGLIKSFF</sequence>
<organism evidence="1 2">
    <name type="scientific">Nocardioides massiliensis</name>
    <dbReference type="NCBI Taxonomy" id="1325935"/>
    <lineage>
        <taxon>Bacteria</taxon>
        <taxon>Bacillati</taxon>
        <taxon>Actinomycetota</taxon>
        <taxon>Actinomycetes</taxon>
        <taxon>Propionibacteriales</taxon>
        <taxon>Nocardioidaceae</taxon>
        <taxon>Nocardioides</taxon>
    </lineage>
</organism>
<keyword evidence="2" id="KW-1185">Reference proteome</keyword>
<gene>
    <name evidence="1" type="ORF">J2S59_000750</name>
</gene>
<dbReference type="EMBL" id="JAUSQM010000001">
    <property type="protein sequence ID" value="MDP9820941.1"/>
    <property type="molecule type" value="Genomic_DNA"/>
</dbReference>
<protein>
    <recommendedName>
        <fullName evidence="3">DUF4244 domain-containing protein</fullName>
    </recommendedName>
</protein>
<dbReference type="InterPro" id="IPR025338">
    <property type="entry name" value="DUF4244"/>
</dbReference>
<evidence type="ECO:0000313" key="2">
    <source>
        <dbReference type="Proteomes" id="UP001240447"/>
    </source>
</evidence>
<comment type="caution">
    <text evidence="1">The sequence shown here is derived from an EMBL/GenBank/DDBJ whole genome shotgun (WGS) entry which is preliminary data.</text>
</comment>
<accession>A0ABT9NKJ5</accession>
<proteinExistence type="predicted"/>
<reference evidence="1 2" key="1">
    <citation type="submission" date="2023-07" db="EMBL/GenBank/DDBJ databases">
        <title>Sequencing the genomes of 1000 actinobacteria strains.</title>
        <authorList>
            <person name="Klenk H.-P."/>
        </authorList>
    </citation>
    <scope>NUCLEOTIDE SEQUENCE [LARGE SCALE GENOMIC DNA]</scope>
    <source>
        <strain evidence="1 2">GD13</strain>
    </source>
</reference>
<evidence type="ECO:0000313" key="1">
    <source>
        <dbReference type="EMBL" id="MDP9820941.1"/>
    </source>
</evidence>
<dbReference type="Proteomes" id="UP001240447">
    <property type="component" value="Unassembled WGS sequence"/>
</dbReference>
<dbReference type="Pfam" id="PF14029">
    <property type="entry name" value="DUF4244"/>
    <property type="match status" value="1"/>
</dbReference>